<evidence type="ECO:0000256" key="3">
    <source>
        <dbReference type="ARBA" id="ARBA00022801"/>
    </source>
</evidence>
<keyword evidence="4 7" id="KW-0068">Autocatalytic cleavage</keyword>
<keyword evidence="2" id="KW-0227">DNA damage</keyword>
<keyword evidence="6" id="KW-0742">SOS response</keyword>
<dbReference type="CDD" id="cd06529">
    <property type="entry name" value="S24_LexA-like"/>
    <property type="match status" value="1"/>
</dbReference>
<dbReference type="InterPro" id="IPR036388">
    <property type="entry name" value="WH-like_DNA-bd_sf"/>
</dbReference>
<dbReference type="PRINTS" id="PR00726">
    <property type="entry name" value="LEXASERPTASE"/>
</dbReference>
<dbReference type="GO" id="GO:0006355">
    <property type="term" value="P:regulation of DNA-templated transcription"/>
    <property type="evidence" value="ECO:0007669"/>
    <property type="project" value="InterPro"/>
</dbReference>
<dbReference type="AlphaFoldDB" id="A0A0G0FZS9"/>
<evidence type="ECO:0000256" key="1">
    <source>
        <dbReference type="ARBA" id="ARBA00007484"/>
    </source>
</evidence>
<evidence type="ECO:0000256" key="5">
    <source>
        <dbReference type="ARBA" id="ARBA00023204"/>
    </source>
</evidence>
<dbReference type="Proteomes" id="UP000034917">
    <property type="component" value="Unassembled WGS sequence"/>
</dbReference>
<evidence type="ECO:0000313" key="9">
    <source>
        <dbReference type="EMBL" id="KKQ24458.1"/>
    </source>
</evidence>
<evidence type="ECO:0000256" key="6">
    <source>
        <dbReference type="ARBA" id="ARBA00023236"/>
    </source>
</evidence>
<name>A0A0G0FZS9_9BACT</name>
<evidence type="ECO:0000259" key="8">
    <source>
        <dbReference type="Pfam" id="PF00717"/>
    </source>
</evidence>
<dbReference type="Gene3D" id="2.10.109.10">
    <property type="entry name" value="Umud Fragment, subunit A"/>
    <property type="match status" value="1"/>
</dbReference>
<organism evidence="9 10">
    <name type="scientific">Candidatus Roizmanbacteria bacterium GW2011_GWC2_37_13</name>
    <dbReference type="NCBI Taxonomy" id="1618486"/>
    <lineage>
        <taxon>Bacteria</taxon>
        <taxon>Candidatus Roizmaniibacteriota</taxon>
    </lineage>
</organism>
<dbReference type="PANTHER" id="PTHR33516:SF2">
    <property type="entry name" value="LEXA REPRESSOR-RELATED"/>
    <property type="match status" value="1"/>
</dbReference>
<dbReference type="GO" id="GO:0003677">
    <property type="term" value="F:DNA binding"/>
    <property type="evidence" value="ECO:0007669"/>
    <property type="project" value="InterPro"/>
</dbReference>
<gene>
    <name evidence="9" type="ORF">US40_C0016G0020</name>
</gene>
<dbReference type="Pfam" id="PF00717">
    <property type="entry name" value="Peptidase_S24"/>
    <property type="match status" value="1"/>
</dbReference>
<dbReference type="InterPro" id="IPR050077">
    <property type="entry name" value="LexA_repressor"/>
</dbReference>
<dbReference type="PANTHER" id="PTHR33516">
    <property type="entry name" value="LEXA REPRESSOR"/>
    <property type="match status" value="1"/>
</dbReference>
<sequence>MIQDRLNILKRFFKKNRRLPSYSEMLKLFGFSSKNAVFKLINKWVDANFLKKDSGKLAPTSKFFALPLLGNIKAGFPILAEENKNYLTLDEYLIGDPQSSFLLKVSGDSMTGVGIFEGDIVIVEKKKEAYIGDIVLAQIDNEWTLKIFKKDRVKKMVFLEAANPHYPPFYPKRELQIYGVVRAVVRKIN</sequence>
<dbReference type="GO" id="GO:0009432">
    <property type="term" value="P:SOS response"/>
    <property type="evidence" value="ECO:0007669"/>
    <property type="project" value="UniProtKB-KW"/>
</dbReference>
<dbReference type="GO" id="GO:0016787">
    <property type="term" value="F:hydrolase activity"/>
    <property type="evidence" value="ECO:0007669"/>
    <property type="project" value="UniProtKB-KW"/>
</dbReference>
<proteinExistence type="inferred from homology"/>
<feature type="domain" description="Peptidase S24/S26A/S26B/S26C" evidence="8">
    <location>
        <begin position="67"/>
        <end position="181"/>
    </location>
</feature>
<dbReference type="Gene3D" id="1.10.10.10">
    <property type="entry name" value="Winged helix-like DNA-binding domain superfamily/Winged helix DNA-binding domain"/>
    <property type="match status" value="1"/>
</dbReference>
<protein>
    <submittedName>
        <fullName evidence="9">Polymerase V subunit protein</fullName>
    </submittedName>
</protein>
<dbReference type="SUPFAM" id="SSF51306">
    <property type="entry name" value="LexA/Signal peptidase"/>
    <property type="match status" value="1"/>
</dbReference>
<reference evidence="9 10" key="1">
    <citation type="journal article" date="2015" name="Nature">
        <title>rRNA introns, odd ribosomes, and small enigmatic genomes across a large radiation of phyla.</title>
        <authorList>
            <person name="Brown C.T."/>
            <person name="Hug L.A."/>
            <person name="Thomas B.C."/>
            <person name="Sharon I."/>
            <person name="Castelle C.J."/>
            <person name="Singh A."/>
            <person name="Wilkins M.J."/>
            <person name="Williams K.H."/>
            <person name="Banfield J.F."/>
        </authorList>
    </citation>
    <scope>NUCLEOTIDE SEQUENCE [LARGE SCALE GENOMIC DNA]</scope>
</reference>
<comment type="caution">
    <text evidence="9">The sequence shown here is derived from an EMBL/GenBank/DDBJ whole genome shotgun (WGS) entry which is preliminary data.</text>
</comment>
<dbReference type="EMBL" id="LBSV01000016">
    <property type="protein sequence ID" value="KKQ24458.1"/>
    <property type="molecule type" value="Genomic_DNA"/>
</dbReference>
<dbReference type="GO" id="GO:0006281">
    <property type="term" value="P:DNA repair"/>
    <property type="evidence" value="ECO:0007669"/>
    <property type="project" value="UniProtKB-KW"/>
</dbReference>
<evidence type="ECO:0000256" key="2">
    <source>
        <dbReference type="ARBA" id="ARBA00022763"/>
    </source>
</evidence>
<keyword evidence="5" id="KW-0234">DNA repair</keyword>
<evidence type="ECO:0000256" key="7">
    <source>
        <dbReference type="RuleBase" id="RU003991"/>
    </source>
</evidence>
<comment type="similarity">
    <text evidence="1 7">Belongs to the peptidase S24 family.</text>
</comment>
<dbReference type="InterPro" id="IPR039418">
    <property type="entry name" value="LexA-like"/>
</dbReference>
<accession>A0A0G0FZS9</accession>
<evidence type="ECO:0000256" key="4">
    <source>
        <dbReference type="ARBA" id="ARBA00022813"/>
    </source>
</evidence>
<evidence type="ECO:0000313" key="10">
    <source>
        <dbReference type="Proteomes" id="UP000034917"/>
    </source>
</evidence>
<dbReference type="InterPro" id="IPR015927">
    <property type="entry name" value="Peptidase_S24_S26A/B/C"/>
</dbReference>
<dbReference type="InterPro" id="IPR006197">
    <property type="entry name" value="Peptidase_S24_LexA"/>
</dbReference>
<keyword evidence="3 7" id="KW-0378">Hydrolase</keyword>
<dbReference type="InterPro" id="IPR036286">
    <property type="entry name" value="LexA/Signal_pep-like_sf"/>
</dbReference>